<evidence type="ECO:0000313" key="8">
    <source>
        <dbReference type="Proteomes" id="UP001595923"/>
    </source>
</evidence>
<evidence type="ECO:0000256" key="3">
    <source>
        <dbReference type="HAMAP-Rule" id="MF_01151"/>
    </source>
</evidence>
<protein>
    <recommendedName>
        <fullName evidence="3 4">Protein GrpE</fullName>
    </recommendedName>
    <alternativeName>
        <fullName evidence="3">HSP-70 cofactor</fullName>
    </alternativeName>
</protein>
<evidence type="ECO:0000256" key="4">
    <source>
        <dbReference type="RuleBase" id="RU000639"/>
    </source>
</evidence>
<reference evidence="8" key="1">
    <citation type="journal article" date="2019" name="Int. J. Syst. Evol. Microbiol.">
        <title>The Global Catalogue of Microorganisms (GCM) 10K type strain sequencing project: providing services to taxonomists for standard genome sequencing and annotation.</title>
        <authorList>
            <consortium name="The Broad Institute Genomics Platform"/>
            <consortium name="The Broad Institute Genome Sequencing Center for Infectious Disease"/>
            <person name="Wu L."/>
            <person name="Ma J."/>
        </authorList>
    </citation>
    <scope>NUCLEOTIDE SEQUENCE [LARGE SCALE GENOMIC DNA]</scope>
    <source>
        <strain evidence="8">XZYJ18</strain>
    </source>
</reference>
<comment type="subunit">
    <text evidence="3">Homodimer.</text>
</comment>
<evidence type="ECO:0000256" key="1">
    <source>
        <dbReference type="ARBA" id="ARBA00009054"/>
    </source>
</evidence>
<dbReference type="InterPro" id="IPR009012">
    <property type="entry name" value="GrpE_head"/>
</dbReference>
<keyword evidence="2 3" id="KW-0143">Chaperone</keyword>
<keyword evidence="8" id="KW-1185">Reference proteome</keyword>
<name>A0ABV9E478_9ACTN</name>
<comment type="similarity">
    <text evidence="1 3 5">Belongs to the GrpE family.</text>
</comment>
<proteinExistence type="inferred from homology"/>
<keyword evidence="3" id="KW-0963">Cytoplasm</keyword>
<feature type="region of interest" description="Disordered" evidence="6">
    <location>
        <begin position="200"/>
        <end position="227"/>
    </location>
</feature>
<comment type="function">
    <text evidence="3 4">Participates actively in the response to hyperosmotic and heat shock by preventing the aggregation of stress-denatured proteins, in association with DnaK and GrpE. It is the nucleotide exchange factor for DnaK and may function as a thermosensor. Unfolded proteins bind initially to DnaJ; upon interaction with the DnaJ-bound protein, DnaK hydrolyzes its bound ATP, resulting in the formation of a stable complex. GrpE releases ADP from DnaK; ATP binding to DnaK triggers the release of the substrate protein, thus completing the reaction cycle. Several rounds of ATP-dependent interactions between DnaJ, DnaK and GrpE are required for fully efficient folding.</text>
</comment>
<gene>
    <name evidence="3 7" type="primary">grpE</name>
    <name evidence="7" type="ORF">ACFO4E_29450</name>
</gene>
<dbReference type="InterPro" id="IPR000740">
    <property type="entry name" value="GrpE"/>
</dbReference>
<dbReference type="EMBL" id="JBHSFQ010000057">
    <property type="protein sequence ID" value="MFC4566000.1"/>
    <property type="molecule type" value="Genomic_DNA"/>
</dbReference>
<evidence type="ECO:0000313" key="7">
    <source>
        <dbReference type="EMBL" id="MFC4566000.1"/>
    </source>
</evidence>
<comment type="caution">
    <text evidence="7">The sequence shown here is derived from an EMBL/GenBank/DDBJ whole genome shotgun (WGS) entry which is preliminary data.</text>
</comment>
<dbReference type="PANTHER" id="PTHR21237">
    <property type="entry name" value="GRPE PROTEIN"/>
    <property type="match status" value="1"/>
</dbReference>
<accession>A0ABV9E478</accession>
<dbReference type="Pfam" id="PF01025">
    <property type="entry name" value="GrpE"/>
    <property type="match status" value="1"/>
</dbReference>
<evidence type="ECO:0000256" key="6">
    <source>
        <dbReference type="SAM" id="MobiDB-lite"/>
    </source>
</evidence>
<dbReference type="CDD" id="cd00446">
    <property type="entry name" value="GrpE"/>
    <property type="match status" value="1"/>
</dbReference>
<dbReference type="RefSeq" id="WP_378580495.1">
    <property type="nucleotide sequence ID" value="NZ_JBHSFQ010000057.1"/>
</dbReference>
<feature type="compositionally biased region" description="Basic and acidic residues" evidence="6">
    <location>
        <begin position="8"/>
        <end position="29"/>
    </location>
</feature>
<dbReference type="SUPFAM" id="SSF51064">
    <property type="entry name" value="Head domain of nucleotide exchange factor GrpE"/>
    <property type="match status" value="1"/>
</dbReference>
<feature type="compositionally biased region" description="Low complexity" evidence="6">
    <location>
        <begin position="33"/>
        <end position="48"/>
    </location>
</feature>
<dbReference type="HAMAP" id="MF_01151">
    <property type="entry name" value="GrpE"/>
    <property type="match status" value="1"/>
</dbReference>
<keyword evidence="3 4" id="KW-0346">Stress response</keyword>
<dbReference type="Gene3D" id="3.90.20.20">
    <property type="match status" value="1"/>
</dbReference>
<sequence length="227" mass="24106">MALPDNENEGRHEGPVIRDKRRIDPETGELRTPAESAAPAPGEPESGEPGAGAGTADPAELAEAREQIGDLTNDLKRVQAEYANYRKRVDRDRLVVREQALAQVLGELLPILDDIGRAREHDELSGGFKSVGESLESLVTKLGLKKYAEKGDEFDPNVHEALTLVQSADVTVPTVIEVFQPGYLIGERVLRPARVVVAEGSGDTADPDAGTPAEPGPGADAGTGDDT</sequence>
<dbReference type="InterPro" id="IPR013805">
    <property type="entry name" value="GrpE_CC"/>
</dbReference>
<feature type="region of interest" description="Disordered" evidence="6">
    <location>
        <begin position="1"/>
        <end position="63"/>
    </location>
</feature>
<evidence type="ECO:0000256" key="2">
    <source>
        <dbReference type="ARBA" id="ARBA00023186"/>
    </source>
</evidence>
<evidence type="ECO:0000256" key="5">
    <source>
        <dbReference type="RuleBase" id="RU004478"/>
    </source>
</evidence>
<comment type="subcellular location">
    <subcellularLocation>
        <location evidence="3">Cytoplasm</location>
    </subcellularLocation>
</comment>
<dbReference type="PANTHER" id="PTHR21237:SF23">
    <property type="entry name" value="GRPE PROTEIN HOMOLOG, MITOCHONDRIAL"/>
    <property type="match status" value="1"/>
</dbReference>
<dbReference type="SUPFAM" id="SSF58014">
    <property type="entry name" value="Coiled-coil domain of nucleotide exchange factor GrpE"/>
    <property type="match status" value="1"/>
</dbReference>
<dbReference type="Proteomes" id="UP001595923">
    <property type="component" value="Unassembled WGS sequence"/>
</dbReference>
<organism evidence="7 8">
    <name type="scientific">Nocardiopsis mangrovi</name>
    <dbReference type="NCBI Taxonomy" id="1179818"/>
    <lineage>
        <taxon>Bacteria</taxon>
        <taxon>Bacillati</taxon>
        <taxon>Actinomycetota</taxon>
        <taxon>Actinomycetes</taxon>
        <taxon>Streptosporangiales</taxon>
        <taxon>Nocardiopsidaceae</taxon>
        <taxon>Nocardiopsis</taxon>
    </lineage>
</organism>
<feature type="compositionally biased region" description="Low complexity" evidence="6">
    <location>
        <begin position="202"/>
        <end position="227"/>
    </location>
</feature>
<dbReference type="Gene3D" id="2.30.22.10">
    <property type="entry name" value="Head domain of nucleotide exchange factor GrpE"/>
    <property type="match status" value="1"/>
</dbReference>
<dbReference type="PROSITE" id="PS01071">
    <property type="entry name" value="GRPE"/>
    <property type="match status" value="1"/>
</dbReference>
<dbReference type="PRINTS" id="PR00773">
    <property type="entry name" value="GRPEPROTEIN"/>
</dbReference>